<proteinExistence type="predicted"/>
<sequence>MFRYTALRFGLIVASFGVIWGLVRLHVLPAGLGDSNYLWVILLALVVSAPLSWVLLRGAREQAARQVSDRVERTRQNLSANITMEDEADDAARDATRDGEPHTA</sequence>
<keyword evidence="2" id="KW-1133">Transmembrane helix</keyword>
<feature type="transmembrane region" description="Helical" evidence="2">
    <location>
        <begin position="37"/>
        <end position="56"/>
    </location>
</feature>
<dbReference type="InterPro" id="IPR025323">
    <property type="entry name" value="DUF4229"/>
</dbReference>
<evidence type="ECO:0000256" key="1">
    <source>
        <dbReference type="SAM" id="MobiDB-lite"/>
    </source>
</evidence>
<evidence type="ECO:0008006" key="5">
    <source>
        <dbReference type="Google" id="ProtNLM"/>
    </source>
</evidence>
<protein>
    <recommendedName>
        <fullName evidence="5">DUF4229 domain-containing protein</fullName>
    </recommendedName>
</protein>
<keyword evidence="2" id="KW-0472">Membrane</keyword>
<reference evidence="3 4" key="1">
    <citation type="submission" date="2016-10" db="EMBL/GenBank/DDBJ databases">
        <authorList>
            <person name="de Groot N.N."/>
        </authorList>
    </citation>
    <scope>NUCLEOTIDE SEQUENCE [LARGE SCALE GENOMIC DNA]</scope>
    <source>
        <strain evidence="3 4">CGMCC 4.3510</strain>
    </source>
</reference>
<dbReference type="STRING" id="380248.SAMN05216251_10572"/>
<dbReference type="EMBL" id="FONG01000005">
    <property type="protein sequence ID" value="SFE75327.1"/>
    <property type="molecule type" value="Genomic_DNA"/>
</dbReference>
<dbReference type="Proteomes" id="UP000199323">
    <property type="component" value="Unassembled WGS sequence"/>
</dbReference>
<name>A0A1I2D442_9ACTN</name>
<evidence type="ECO:0000256" key="2">
    <source>
        <dbReference type="SAM" id="Phobius"/>
    </source>
</evidence>
<keyword evidence="2" id="KW-0812">Transmembrane</keyword>
<gene>
    <name evidence="3" type="ORF">SAMN05216251_10572</name>
</gene>
<dbReference type="Pfam" id="PF14012">
    <property type="entry name" value="DUF4229"/>
    <property type="match status" value="1"/>
</dbReference>
<feature type="transmembrane region" description="Helical" evidence="2">
    <location>
        <begin position="7"/>
        <end position="25"/>
    </location>
</feature>
<accession>A0A1I2D442</accession>
<keyword evidence="4" id="KW-1185">Reference proteome</keyword>
<feature type="compositionally biased region" description="Basic and acidic residues" evidence="1">
    <location>
        <begin position="90"/>
        <end position="104"/>
    </location>
</feature>
<dbReference type="RefSeq" id="WP_093713109.1">
    <property type="nucleotide sequence ID" value="NZ_FONG01000005.1"/>
</dbReference>
<feature type="region of interest" description="Disordered" evidence="1">
    <location>
        <begin position="82"/>
        <end position="104"/>
    </location>
</feature>
<dbReference type="OrthoDB" id="4284031at2"/>
<evidence type="ECO:0000313" key="4">
    <source>
        <dbReference type="Proteomes" id="UP000199323"/>
    </source>
</evidence>
<dbReference type="AlphaFoldDB" id="A0A1I2D442"/>
<evidence type="ECO:0000313" key="3">
    <source>
        <dbReference type="EMBL" id="SFE75327.1"/>
    </source>
</evidence>
<organism evidence="3 4">
    <name type="scientific">Actinacidiphila alni</name>
    <dbReference type="NCBI Taxonomy" id="380248"/>
    <lineage>
        <taxon>Bacteria</taxon>
        <taxon>Bacillati</taxon>
        <taxon>Actinomycetota</taxon>
        <taxon>Actinomycetes</taxon>
        <taxon>Kitasatosporales</taxon>
        <taxon>Streptomycetaceae</taxon>
        <taxon>Actinacidiphila</taxon>
    </lineage>
</organism>